<gene>
    <name evidence="1" type="ORF">RRF57_008019</name>
</gene>
<name>A0AAN7UH20_9PEZI</name>
<comment type="caution">
    <text evidence="1">The sequence shown here is derived from an EMBL/GenBank/DDBJ whole genome shotgun (WGS) entry which is preliminary data.</text>
</comment>
<sequence length="180" mass="20477">MPTGISQHVFINIPSWGATILHVSESRTGCRGFILVILAACTRISPAIRLLLFKNVPGSVGLRRKGCGWRVSLFPVAEEEILVGICNKIPRLDIHMIRSRDAVCVCKSCSHIYTPVCLQLERQAPASLIAFLNSRPNIAAWIELLKRTAEYRLRRGGIVRAYRYPVHRWWHHIGVRWDPF</sequence>
<evidence type="ECO:0000313" key="1">
    <source>
        <dbReference type="EMBL" id="KAK5632305.1"/>
    </source>
</evidence>
<protein>
    <submittedName>
        <fullName evidence="1">Uncharacterized protein</fullName>
    </submittedName>
</protein>
<reference evidence="1 2" key="1">
    <citation type="submission" date="2023-10" db="EMBL/GenBank/DDBJ databases">
        <title>Draft genome sequence of Xylaria bambusicola isolate GMP-LS, the root and basal stem rot pathogen of sugarcane in Indonesia.</title>
        <authorList>
            <person name="Selvaraj P."/>
            <person name="Muralishankar V."/>
            <person name="Muruganantham S."/>
            <person name="Sp S."/>
            <person name="Haryani S."/>
            <person name="Lau K.J.X."/>
            <person name="Naqvi N.I."/>
        </authorList>
    </citation>
    <scope>NUCLEOTIDE SEQUENCE [LARGE SCALE GENOMIC DNA]</scope>
    <source>
        <strain evidence="1">GMP-LS</strain>
    </source>
</reference>
<accession>A0AAN7UH20</accession>
<keyword evidence="2" id="KW-1185">Reference proteome</keyword>
<evidence type="ECO:0000313" key="2">
    <source>
        <dbReference type="Proteomes" id="UP001305414"/>
    </source>
</evidence>
<dbReference type="EMBL" id="JAWHQM010000024">
    <property type="protein sequence ID" value="KAK5632305.1"/>
    <property type="molecule type" value="Genomic_DNA"/>
</dbReference>
<organism evidence="1 2">
    <name type="scientific">Xylaria bambusicola</name>
    <dbReference type="NCBI Taxonomy" id="326684"/>
    <lineage>
        <taxon>Eukaryota</taxon>
        <taxon>Fungi</taxon>
        <taxon>Dikarya</taxon>
        <taxon>Ascomycota</taxon>
        <taxon>Pezizomycotina</taxon>
        <taxon>Sordariomycetes</taxon>
        <taxon>Xylariomycetidae</taxon>
        <taxon>Xylariales</taxon>
        <taxon>Xylariaceae</taxon>
        <taxon>Xylaria</taxon>
    </lineage>
</organism>
<dbReference type="AlphaFoldDB" id="A0AAN7UH20"/>
<proteinExistence type="predicted"/>
<dbReference type="Proteomes" id="UP001305414">
    <property type="component" value="Unassembled WGS sequence"/>
</dbReference>